<evidence type="ECO:0000256" key="1">
    <source>
        <dbReference type="SAM" id="SignalP"/>
    </source>
</evidence>
<dbReference type="eggNOG" id="COG4188">
    <property type="taxonomic scope" value="Bacteria"/>
</dbReference>
<sequence length="179" mass="19771">MNISKRVNSSRFWLGSFVASFLMILAPNASAAETIILKYSVLEAPISVPELSTFVNTGELSPSLKAYLKLANRNPDELRQALTQRVNVDGVVLSQVLNSFAGEFLLDQLSEVVHTPSQRSSRQALRSALVTSALSDNDVRLIEVLENYPTSEVHVEGDRLADVYRQIDTVVGRLPKLPF</sequence>
<accession>B7KCK8</accession>
<keyword evidence="1" id="KW-0732">Signal</keyword>
<organism evidence="3 4">
    <name type="scientific">Gloeothece citriformis (strain PCC 7424)</name>
    <name type="common">Cyanothece sp. (strain PCC 7424)</name>
    <dbReference type="NCBI Taxonomy" id="65393"/>
    <lineage>
        <taxon>Bacteria</taxon>
        <taxon>Bacillati</taxon>
        <taxon>Cyanobacteriota</taxon>
        <taxon>Cyanophyceae</taxon>
        <taxon>Oscillatoriophycideae</taxon>
        <taxon>Chroococcales</taxon>
        <taxon>Aphanothecaceae</taxon>
        <taxon>Gloeothece</taxon>
        <taxon>Gloeothece citriformis</taxon>
    </lineage>
</organism>
<dbReference type="STRING" id="65393.PCC7424_3157"/>
<reference evidence="4" key="1">
    <citation type="journal article" date="2011" name="MBio">
        <title>Novel metabolic attributes of the genus Cyanothece, comprising a group of unicellular nitrogen-fixing Cyanobacteria.</title>
        <authorList>
            <person name="Bandyopadhyay A."/>
            <person name="Elvitigala T."/>
            <person name="Welsh E."/>
            <person name="Stockel J."/>
            <person name="Liberton M."/>
            <person name="Min H."/>
            <person name="Sherman L.A."/>
            <person name="Pakrasi H.B."/>
        </authorList>
    </citation>
    <scope>NUCLEOTIDE SEQUENCE [LARGE SCALE GENOMIC DNA]</scope>
    <source>
        <strain evidence="4">PCC 7424</strain>
    </source>
</reference>
<feature type="chain" id="PRO_5002856410" description="DUF1400 domain-containing protein" evidence="1">
    <location>
        <begin position="32"/>
        <end position="179"/>
    </location>
</feature>
<dbReference type="OrthoDB" id="454181at2"/>
<evidence type="ECO:0000313" key="3">
    <source>
        <dbReference type="EMBL" id="ACK71559.1"/>
    </source>
</evidence>
<dbReference type="InterPro" id="IPR010802">
    <property type="entry name" value="DUF1400"/>
</dbReference>
<dbReference type="HOGENOM" id="CLU_107447_0_0_3"/>
<dbReference type="Pfam" id="PF07176">
    <property type="entry name" value="DUF1400"/>
    <property type="match status" value="1"/>
</dbReference>
<dbReference type="AlphaFoldDB" id="B7KCK8"/>
<evidence type="ECO:0000313" key="4">
    <source>
        <dbReference type="Proteomes" id="UP000002384"/>
    </source>
</evidence>
<name>B7KCK8_GLOC7</name>
<dbReference type="Proteomes" id="UP000002384">
    <property type="component" value="Chromosome"/>
</dbReference>
<feature type="signal peptide" evidence="1">
    <location>
        <begin position="1"/>
        <end position="31"/>
    </location>
</feature>
<keyword evidence="4" id="KW-1185">Reference proteome</keyword>
<protein>
    <recommendedName>
        <fullName evidence="2">DUF1400 domain-containing protein</fullName>
    </recommendedName>
</protein>
<dbReference type="RefSeq" id="WP_015955156.1">
    <property type="nucleotide sequence ID" value="NC_011729.1"/>
</dbReference>
<dbReference type="EMBL" id="CP001291">
    <property type="protein sequence ID" value="ACK71559.1"/>
    <property type="molecule type" value="Genomic_DNA"/>
</dbReference>
<gene>
    <name evidence="3" type="ordered locus">PCC7424_3157</name>
</gene>
<evidence type="ECO:0000259" key="2">
    <source>
        <dbReference type="Pfam" id="PF07176"/>
    </source>
</evidence>
<feature type="domain" description="DUF1400" evidence="2">
    <location>
        <begin position="31"/>
        <end position="155"/>
    </location>
</feature>
<dbReference type="KEGG" id="cyc:PCC7424_3157"/>
<proteinExistence type="predicted"/>